<dbReference type="PANTHER" id="PTHR43337:SF1">
    <property type="entry name" value="XANTHINE_URACIL PERMEASE C887.17-RELATED"/>
    <property type="match status" value="1"/>
</dbReference>
<dbReference type="GO" id="GO:0005886">
    <property type="term" value="C:plasma membrane"/>
    <property type="evidence" value="ECO:0007669"/>
    <property type="project" value="UniProtKB-SubCell"/>
</dbReference>
<feature type="transmembrane region" description="Helical" evidence="9">
    <location>
        <begin position="379"/>
        <end position="405"/>
    </location>
</feature>
<feature type="transmembrane region" description="Helical" evidence="9">
    <location>
        <begin position="329"/>
        <end position="359"/>
    </location>
</feature>
<evidence type="ECO:0000256" key="7">
    <source>
        <dbReference type="ARBA" id="ARBA00023136"/>
    </source>
</evidence>
<evidence type="ECO:0000313" key="10">
    <source>
        <dbReference type="EMBL" id="KGN76353.1"/>
    </source>
</evidence>
<dbReference type="AlphaFoldDB" id="A0A0A2EBU5"/>
<feature type="transmembrane region" description="Helical" evidence="9">
    <location>
        <begin position="21"/>
        <end position="38"/>
    </location>
</feature>
<dbReference type="Pfam" id="PF00860">
    <property type="entry name" value="Xan_ur_permease"/>
    <property type="match status" value="1"/>
</dbReference>
<dbReference type="OrthoDB" id="9808458at2"/>
<evidence type="ECO:0000256" key="4">
    <source>
        <dbReference type="ARBA" id="ARBA00022475"/>
    </source>
</evidence>
<proteinExistence type="inferred from homology"/>
<comment type="similarity">
    <text evidence="2 8">Belongs to the nucleobase:cation symporter-2 (NCS2) (TC 2.A.40) family. Azg-like subfamily.</text>
</comment>
<organism evidence="10 11">
    <name type="scientific">Porphyromonas macacae</name>
    <dbReference type="NCBI Taxonomy" id="28115"/>
    <lineage>
        <taxon>Bacteria</taxon>
        <taxon>Pseudomonadati</taxon>
        <taxon>Bacteroidota</taxon>
        <taxon>Bacteroidia</taxon>
        <taxon>Bacteroidales</taxon>
        <taxon>Porphyromonadaceae</taxon>
        <taxon>Porphyromonas</taxon>
    </lineage>
</organism>
<accession>A0A0A2EBU5</accession>
<dbReference type="EMBL" id="JRFA01000002">
    <property type="protein sequence ID" value="KGN76353.1"/>
    <property type="molecule type" value="Genomic_DNA"/>
</dbReference>
<dbReference type="Proteomes" id="UP000030103">
    <property type="component" value="Unassembled WGS sequence"/>
</dbReference>
<feature type="transmembrane region" description="Helical" evidence="9">
    <location>
        <begin position="195"/>
        <end position="214"/>
    </location>
</feature>
<dbReference type="eggNOG" id="COG2252">
    <property type="taxonomic scope" value="Bacteria"/>
</dbReference>
<feature type="transmembrane region" description="Helical" evidence="9">
    <location>
        <begin position="412"/>
        <end position="432"/>
    </location>
</feature>
<keyword evidence="3 8" id="KW-0813">Transport</keyword>
<evidence type="ECO:0000256" key="2">
    <source>
        <dbReference type="ARBA" id="ARBA00005697"/>
    </source>
</evidence>
<dbReference type="InterPro" id="IPR006043">
    <property type="entry name" value="NCS2"/>
</dbReference>
<feature type="transmembrane region" description="Helical" evidence="9">
    <location>
        <begin position="244"/>
        <end position="268"/>
    </location>
</feature>
<feature type="transmembrane region" description="Helical" evidence="9">
    <location>
        <begin position="133"/>
        <end position="157"/>
    </location>
</feature>
<evidence type="ECO:0000256" key="8">
    <source>
        <dbReference type="PIRNR" id="PIRNR005353"/>
    </source>
</evidence>
<dbReference type="GO" id="GO:0005345">
    <property type="term" value="F:purine nucleobase transmembrane transporter activity"/>
    <property type="evidence" value="ECO:0007669"/>
    <property type="project" value="TreeGrafter"/>
</dbReference>
<dbReference type="PIRSF" id="PIRSF005353">
    <property type="entry name" value="PbuG"/>
    <property type="match status" value="1"/>
</dbReference>
<dbReference type="InterPro" id="IPR045018">
    <property type="entry name" value="Azg-like"/>
</dbReference>
<feature type="transmembrane region" description="Helical" evidence="9">
    <location>
        <begin position="169"/>
        <end position="188"/>
    </location>
</feature>
<evidence type="ECO:0000256" key="5">
    <source>
        <dbReference type="ARBA" id="ARBA00022692"/>
    </source>
</evidence>
<evidence type="ECO:0000313" key="11">
    <source>
        <dbReference type="Proteomes" id="UP000030103"/>
    </source>
</evidence>
<sequence length="433" mass="45719">MLNWNSLLGFVPGKNKVRTELVAGLTTFLTMSYILAVNPDILSAAGMDKGAVFTATALASALATILLAFIAKLPFAQAPSMGINAFFAFTLVQGMGYSWQAALAAVFVEGIVFILLTIFNIREKIVTSIPLNLRYAISAGIGMFIAFIGLKNAGIIVQNPATLVTLGTFTPTALLAILGIILSGVLVVRNVKGALFYSIAVCTLIGIPLGVTSIPQDFVPVSAPQSLSPTFFQLDFAPLLNFDMAVTVFALVFMDIFNTIGTLIGAAAKTDMMDEKGNVKNIKQAMMADAVGTSLGAVLGTSTVTTYVESASGIAEGGRTGLTSLTTGVLFLLALFFSPLFLLVPGAATTGALVLVGVFMLDSISMVDLSDISESLPAFITMVMMVLTYSIAEGMILGMLSYVLIKLLTGKWHSISITLYILSALFILHYIYS</sequence>
<evidence type="ECO:0000256" key="9">
    <source>
        <dbReference type="SAM" id="Phobius"/>
    </source>
</evidence>
<feature type="transmembrane region" description="Helical" evidence="9">
    <location>
        <begin position="50"/>
        <end position="71"/>
    </location>
</feature>
<dbReference type="PANTHER" id="PTHR43337">
    <property type="entry name" value="XANTHINE/URACIL PERMEASE C887.17-RELATED"/>
    <property type="match status" value="1"/>
</dbReference>
<dbReference type="STRING" id="28115.HQ47_00780"/>
<keyword evidence="5 8" id="KW-0812">Transmembrane</keyword>
<evidence type="ECO:0000256" key="6">
    <source>
        <dbReference type="ARBA" id="ARBA00022989"/>
    </source>
</evidence>
<comment type="caution">
    <text evidence="10">The sequence shown here is derived from an EMBL/GenBank/DDBJ whole genome shotgun (WGS) entry which is preliminary data.</text>
</comment>
<gene>
    <name evidence="10" type="ORF">HQ47_00780</name>
</gene>
<evidence type="ECO:0000256" key="1">
    <source>
        <dbReference type="ARBA" id="ARBA00004651"/>
    </source>
</evidence>
<keyword evidence="6 8" id="KW-1133">Transmembrane helix</keyword>
<reference evidence="10 11" key="1">
    <citation type="submission" date="2014-09" db="EMBL/GenBank/DDBJ databases">
        <title>Draft Genome Sequence of Porphyromonas macacae COT-192_OH2859.</title>
        <authorList>
            <person name="Wallis C."/>
            <person name="Deusch O."/>
            <person name="O'Flynn C."/>
            <person name="Davis I."/>
            <person name="Horsfall A."/>
            <person name="Kirkwood N."/>
            <person name="Harris S."/>
            <person name="Eisen J.A."/>
            <person name="Coil D.A."/>
            <person name="Darling A.E."/>
            <person name="Jospin G."/>
            <person name="Alexiev A."/>
        </authorList>
    </citation>
    <scope>NUCLEOTIDE SEQUENCE [LARGE SCALE GENOMIC DNA]</scope>
    <source>
        <strain evidence="11">COT-192 OH2859</strain>
    </source>
</reference>
<dbReference type="RefSeq" id="WP_036872599.1">
    <property type="nucleotide sequence ID" value="NZ_JRFA01000002.1"/>
</dbReference>
<comment type="subcellular location">
    <subcellularLocation>
        <location evidence="1 8">Cell membrane</location>
        <topology evidence="1 8">Multi-pass membrane protein</topology>
    </subcellularLocation>
</comment>
<dbReference type="InterPro" id="IPR026033">
    <property type="entry name" value="Azg-like_bact_archaea"/>
</dbReference>
<feature type="transmembrane region" description="Helical" evidence="9">
    <location>
        <begin position="101"/>
        <end position="121"/>
    </location>
</feature>
<name>A0A0A2EBU5_9PORP</name>
<keyword evidence="4 8" id="KW-1003">Cell membrane</keyword>
<keyword evidence="11" id="KW-1185">Reference proteome</keyword>
<keyword evidence="7 8" id="KW-0472">Membrane</keyword>
<protein>
    <submittedName>
        <fullName evidence="10">Guanine permease</fullName>
    </submittedName>
</protein>
<evidence type="ECO:0000256" key="3">
    <source>
        <dbReference type="ARBA" id="ARBA00022448"/>
    </source>
</evidence>